<dbReference type="InterPro" id="IPR027994">
    <property type="entry name" value="WxL_dom"/>
</dbReference>
<feature type="compositionally biased region" description="Polar residues" evidence="1">
    <location>
        <begin position="172"/>
        <end position="181"/>
    </location>
</feature>
<feature type="chain" id="PRO_5001584146" description="WxL domain-containing protein" evidence="2">
    <location>
        <begin position="26"/>
        <end position="250"/>
    </location>
</feature>
<feature type="region of interest" description="Disordered" evidence="1">
    <location>
        <begin position="172"/>
        <end position="196"/>
    </location>
</feature>
<dbReference type="AlphaFoldDB" id="A0A060LT50"/>
<keyword evidence="2" id="KW-0732">Signal</keyword>
<evidence type="ECO:0000313" key="5">
    <source>
        <dbReference type="Proteomes" id="UP000027142"/>
    </source>
</evidence>
<feature type="domain" description="WxL" evidence="3">
    <location>
        <begin position="27"/>
        <end position="242"/>
    </location>
</feature>
<name>A0A060LT50_9BACI</name>
<keyword evidence="5" id="KW-1185">Reference proteome</keyword>
<evidence type="ECO:0000259" key="3">
    <source>
        <dbReference type="Pfam" id="PF13731"/>
    </source>
</evidence>
<reference evidence="4 5" key="1">
    <citation type="journal article" date="2014" name="Gene">
        <title>A comparative genomic analysis of the alkalitolerant soil bacterium Bacillus lehensis G1.</title>
        <authorList>
            <person name="Noor Y.M."/>
            <person name="Samsulrizal N.H."/>
            <person name="Jema'on N.A."/>
            <person name="Low K.O."/>
            <person name="Ramli A.N."/>
            <person name="Alias N.I."/>
            <person name="Damis S.I."/>
            <person name="Fuzi S.F."/>
            <person name="Isa M.N."/>
            <person name="Murad A.M."/>
            <person name="Raih M.F."/>
            <person name="Bakar F.D."/>
            <person name="Najimudin N."/>
            <person name="Mahadi N.M."/>
            <person name="Illias R.M."/>
        </authorList>
    </citation>
    <scope>NUCLEOTIDE SEQUENCE [LARGE SCALE GENOMIC DNA]</scope>
    <source>
        <strain evidence="4 5">G1</strain>
    </source>
</reference>
<evidence type="ECO:0000313" key="4">
    <source>
        <dbReference type="EMBL" id="AIC94426.1"/>
    </source>
</evidence>
<dbReference type="Pfam" id="PF13731">
    <property type="entry name" value="WxL"/>
    <property type="match status" value="1"/>
</dbReference>
<dbReference type="PATRIC" id="fig|1246626.3.peg.1843"/>
<accession>A0A060LT50</accession>
<feature type="compositionally biased region" description="Pro residues" evidence="1">
    <location>
        <begin position="68"/>
        <end position="78"/>
    </location>
</feature>
<dbReference type="OrthoDB" id="2356942at2"/>
<feature type="signal peptide" evidence="2">
    <location>
        <begin position="1"/>
        <end position="25"/>
    </location>
</feature>
<dbReference type="Proteomes" id="UP000027142">
    <property type="component" value="Chromosome"/>
</dbReference>
<organism evidence="4 5">
    <name type="scientific">Shouchella lehensis G1</name>
    <dbReference type="NCBI Taxonomy" id="1246626"/>
    <lineage>
        <taxon>Bacteria</taxon>
        <taxon>Bacillati</taxon>
        <taxon>Bacillota</taxon>
        <taxon>Bacilli</taxon>
        <taxon>Bacillales</taxon>
        <taxon>Bacillaceae</taxon>
        <taxon>Shouchella</taxon>
    </lineage>
</organism>
<feature type="region of interest" description="Disordered" evidence="1">
    <location>
        <begin position="39"/>
        <end position="81"/>
    </location>
</feature>
<evidence type="ECO:0000256" key="1">
    <source>
        <dbReference type="SAM" id="MobiDB-lite"/>
    </source>
</evidence>
<dbReference type="HOGENOM" id="CLU_067278_1_0_9"/>
<dbReference type="RefSeq" id="WP_038479799.1">
    <property type="nucleotide sequence ID" value="NZ_CP003923.1"/>
</dbReference>
<proteinExistence type="predicted"/>
<dbReference type="KEGG" id="ble:BleG1_1848"/>
<gene>
    <name evidence="4" type="ORF">BleG1_1848</name>
</gene>
<protein>
    <recommendedName>
        <fullName evidence="3">WxL domain-containing protein</fullName>
    </recommendedName>
</protein>
<sequence>MKKIKVLTITALAFALITSGNTALANTSSTYDTNAKIKFVPNEDVTPPVDPEDPNPETPVEPVDPTDPEGPGPNPGTPGPLSIDYASSFEFGEHKITSTTETYYAAPQTFRNSDKISPLYVQVTDNRGTESGWTLSVVQNGQFATADNEVLNGAEITVNHAAVKSIAASSKPSHAQESFTLTPEAKSTPLQASKGEGAGTYTYHFGTSETADSSVSLEVPGATTKYAKNYSTTLTWTLSDTPGNEDINRK</sequence>
<dbReference type="eggNOG" id="ENOG5033VCW">
    <property type="taxonomic scope" value="Bacteria"/>
</dbReference>
<dbReference type="EMBL" id="CP003923">
    <property type="protein sequence ID" value="AIC94426.1"/>
    <property type="molecule type" value="Genomic_DNA"/>
</dbReference>
<dbReference type="STRING" id="1246626.BleG1_1848"/>
<evidence type="ECO:0000256" key="2">
    <source>
        <dbReference type="SAM" id="SignalP"/>
    </source>
</evidence>